<dbReference type="NCBIfam" id="TIGR01517">
    <property type="entry name" value="ATPase-IIB_Ca"/>
    <property type="match status" value="1"/>
</dbReference>
<dbReference type="GO" id="GO:0005388">
    <property type="term" value="F:P-type calcium transporter activity"/>
    <property type="evidence" value="ECO:0007669"/>
    <property type="project" value="UniProtKB-EC"/>
</dbReference>
<keyword evidence="6" id="KW-0479">Metal-binding</keyword>
<evidence type="ECO:0000256" key="2">
    <source>
        <dbReference type="ARBA" id="ARBA00022448"/>
    </source>
</evidence>
<feature type="transmembrane region" description="Helical" evidence="18">
    <location>
        <begin position="406"/>
        <end position="428"/>
    </location>
</feature>
<proteinExistence type="inferred from homology"/>
<dbReference type="InterPro" id="IPR006408">
    <property type="entry name" value="P-type_ATPase_IIB"/>
</dbReference>
<evidence type="ECO:0000313" key="22">
    <source>
        <dbReference type="Proteomes" id="UP001213799"/>
    </source>
</evidence>
<keyword evidence="3" id="KW-0926">Vacuole</keyword>
<dbReference type="EMBL" id="JAQJAE010000001">
    <property type="protein sequence ID" value="KAJ5616184.1"/>
    <property type="molecule type" value="Genomic_DNA"/>
</dbReference>
<sequence length="1198" mass="130240">MAWNPDPARLMVHNASHRPSQSIDGDTLRPRADSFASSADTMVRSRANSEVDPAHTSKDVYDDVSLADALKPDPRNETDFQVEDNQFAFSPGQLNKMQNPKSLAAFHALGGLQGLERGLRTDLTAGLSIDEGCLEGKVEFQDVAPSAQDTCTGKSPSNPVTSVPAPVSSGNGSPFEDRIRVFSRNRLPARNSTGFLKLFWAAYNDKIIILLTIAAVVSLSLGIYETVSEGSGVDWVEGVAICVAILIVTVVTAANDWQKERQFAKLNKRNDDREVKVTRSGKIDMVSIYDIMVGDILHLEAGNSIPADGVLVSGYGVKCDESSATGESDQMKKTPGHEVWQQIVGGKATKKLDPFLISGSKVLEGVGTYVVTSVGPYSTYGRILLSLQTPNDPTPLQVKLGKLADWIGYLGTAAAGILFFVLLFRFVADLPNHPEKNGAAKGKEFVDILIVAVTVIVVAIPEGLPLAVTLALAFATTRMVKENNLVRVLRACETMGNATVICSDKTGTLTQNKMTVVAGTWGSDQDFSQRTEDAGVEGSMTTSEASQKLSAPIKNLIIKSIALNSTAFEQEKDGSVDFVGSKTEVAMLQLARDYMGMDLVSERGSAEIVQLIPFDSARKCMGVVYRVPGVGYRLLVKGASELMVGVCTTEIVNIDMSKERPDVEQLSEAQKKNLLVIIDNYAHKSLRTIGMVYKDFATWPPTQAKHSEDDTANFEDFFHDMTWVGVVGIQDPLRPEVPSAIRKCHSAGVQVKMVTGDNVATATAIATSCGIKTDGLVMEGPKFRQLTNAEMDEVIPRLQVLARSSPDDKRILVERLKALGETVAVTGDGTNDGPALRTADVGFSMGIAGTEVAKEASSIILLDDNFKSIITAISWGRAVNDAVAKFLQFQVTVNITAVILTFVSSVYSSKNTSVLTAVQLLWVNLIMDTFAALALATDAPTEQILDRKPVPKHASLFTLTMWKMILGQAVYQLAITFMLYFAGDKLLDAHLSSEPDLRAKQLATVVFNTFVWMQIFNEFNNRRLDNKFNIFEGMLRNYWFLGINAIMIGGQIMIVFVGGQAFNVTRLSGTLWGVCIICSIACLPWAIALRLIPDYHFGIVFNAVVGGMAVVLRPLSKGFKIIGHGIRSFFRPVKRFTRRVINKGKSEDEVKLNPQPTESIDPEQASESLEPSKQKPSPERPTTPPHVVVPPITITTSP</sequence>
<feature type="transmembrane region" description="Helical" evidence="18">
    <location>
        <begin position="886"/>
        <end position="907"/>
    </location>
</feature>
<evidence type="ECO:0000256" key="1">
    <source>
        <dbReference type="ARBA" id="ARBA00004128"/>
    </source>
</evidence>
<feature type="transmembrane region" description="Helical" evidence="18">
    <location>
        <begin position="207"/>
        <end position="224"/>
    </location>
</feature>
<feature type="region of interest" description="Disordered" evidence="19">
    <location>
        <begin position="147"/>
        <end position="171"/>
    </location>
</feature>
<dbReference type="InterPro" id="IPR036412">
    <property type="entry name" value="HAD-like_sf"/>
</dbReference>
<comment type="function">
    <text evidence="18">Catalyzes the hydrolysis of ATP coupled with the transport of calcium.</text>
</comment>
<dbReference type="PROSITE" id="PS00154">
    <property type="entry name" value="ATPASE_E1_E2"/>
    <property type="match status" value="1"/>
</dbReference>
<evidence type="ECO:0000256" key="14">
    <source>
        <dbReference type="ARBA" id="ARBA00023136"/>
    </source>
</evidence>
<dbReference type="Gene3D" id="3.40.50.1000">
    <property type="entry name" value="HAD superfamily/HAD-like"/>
    <property type="match status" value="1"/>
</dbReference>
<dbReference type="GO" id="GO:0016887">
    <property type="term" value="F:ATP hydrolysis activity"/>
    <property type="evidence" value="ECO:0007669"/>
    <property type="project" value="InterPro"/>
</dbReference>
<keyword evidence="12 18" id="KW-1133">Transmembrane helix</keyword>
<protein>
    <recommendedName>
        <fullName evidence="18">Calcium-transporting ATPase</fullName>
        <ecNumber evidence="18">7.2.2.10</ecNumber>
    </recommendedName>
</protein>
<dbReference type="CDD" id="cd02081">
    <property type="entry name" value="P-type_ATPase_Ca_PMCA-like"/>
    <property type="match status" value="1"/>
</dbReference>
<comment type="caution">
    <text evidence="21">The sequence shown here is derived from an EMBL/GenBank/DDBJ whole genome shotgun (WGS) entry which is preliminary data.</text>
</comment>
<dbReference type="InterPro" id="IPR023214">
    <property type="entry name" value="HAD_sf"/>
</dbReference>
<feature type="domain" description="Cation-transporting P-type ATPase N-terminal" evidence="20">
    <location>
        <begin position="105"/>
        <end position="223"/>
    </location>
</feature>
<evidence type="ECO:0000256" key="4">
    <source>
        <dbReference type="ARBA" id="ARBA00022568"/>
    </source>
</evidence>
<gene>
    <name evidence="21" type="ORF">N7537_001298</name>
</gene>
<feature type="compositionally biased region" description="Polar residues" evidence="19">
    <location>
        <begin position="147"/>
        <end position="161"/>
    </location>
</feature>
<dbReference type="InterPro" id="IPR059000">
    <property type="entry name" value="ATPase_P-type_domA"/>
</dbReference>
<comment type="similarity">
    <text evidence="15 18">Belongs to the cation transport ATPase (P-type) (TC 3.A.3) family.</text>
</comment>
<comment type="function">
    <text evidence="17">This magnesium-dependent enzyme catalyzes the hydrolysis of ATP coupled with the transport of calcium. Transports the calcium to the vacuole and participates in the control of the cytosolic free calcium.</text>
</comment>
<evidence type="ECO:0000256" key="5">
    <source>
        <dbReference type="ARBA" id="ARBA00022692"/>
    </source>
</evidence>
<dbReference type="Gene3D" id="3.40.1110.10">
    <property type="entry name" value="Calcium-transporting ATPase, cytoplasmic domain N"/>
    <property type="match status" value="1"/>
</dbReference>
<evidence type="ECO:0000256" key="15">
    <source>
        <dbReference type="ARBA" id="ARBA00038148"/>
    </source>
</evidence>
<dbReference type="GO" id="GO:0005774">
    <property type="term" value="C:vacuolar membrane"/>
    <property type="evidence" value="ECO:0007669"/>
    <property type="project" value="UniProtKB-SubCell"/>
</dbReference>
<dbReference type="Proteomes" id="UP001213799">
    <property type="component" value="Unassembled WGS sequence"/>
</dbReference>
<keyword evidence="9 18" id="KW-0067">ATP-binding</keyword>
<dbReference type="FunFam" id="1.20.1110.10:FF:000039">
    <property type="entry name" value="Calcium-transporting ATPase"/>
    <property type="match status" value="1"/>
</dbReference>
<evidence type="ECO:0000256" key="19">
    <source>
        <dbReference type="SAM" id="MobiDB-lite"/>
    </source>
</evidence>
<keyword evidence="11" id="KW-1278">Translocase</keyword>
<feature type="transmembrane region" description="Helical" evidence="18">
    <location>
        <begin position="1070"/>
        <end position="1089"/>
    </location>
</feature>
<feature type="transmembrane region" description="Helical" evidence="18">
    <location>
        <begin position="1038"/>
        <end position="1058"/>
    </location>
</feature>
<evidence type="ECO:0000256" key="17">
    <source>
        <dbReference type="ARBA" id="ARBA00059328"/>
    </source>
</evidence>
<comment type="subcellular location">
    <subcellularLocation>
        <location evidence="18">Membrane</location>
        <topology evidence="18">Multi-pass membrane protein</topology>
    </subcellularLocation>
    <subcellularLocation>
        <location evidence="1">Vacuole membrane</location>
        <topology evidence="1">Multi-pass membrane protein</topology>
    </subcellularLocation>
</comment>
<dbReference type="PRINTS" id="PR00120">
    <property type="entry name" value="HATPASE"/>
</dbReference>
<evidence type="ECO:0000256" key="9">
    <source>
        <dbReference type="ARBA" id="ARBA00022840"/>
    </source>
</evidence>
<name>A0AAD6H8S1_9EURO</name>
<dbReference type="Pfam" id="PF00689">
    <property type="entry name" value="Cation_ATPase_C"/>
    <property type="match status" value="1"/>
</dbReference>
<dbReference type="SUPFAM" id="SSF81660">
    <property type="entry name" value="Metal cation-transporting ATPase, ATP-binding domain N"/>
    <property type="match status" value="1"/>
</dbReference>
<evidence type="ECO:0000256" key="10">
    <source>
        <dbReference type="ARBA" id="ARBA00022842"/>
    </source>
</evidence>
<dbReference type="Pfam" id="PF00122">
    <property type="entry name" value="E1-E2_ATPase"/>
    <property type="match status" value="1"/>
</dbReference>
<feature type="compositionally biased region" description="Pro residues" evidence="19">
    <location>
        <begin position="1179"/>
        <end position="1188"/>
    </location>
</feature>
<dbReference type="PANTHER" id="PTHR24093">
    <property type="entry name" value="CATION TRANSPORTING ATPASE"/>
    <property type="match status" value="1"/>
</dbReference>
<comment type="catalytic activity">
    <reaction evidence="16 18">
        <text>Ca(2+)(in) + ATP + H2O = Ca(2+)(out) + ADP + phosphate + H(+)</text>
        <dbReference type="Rhea" id="RHEA:18105"/>
        <dbReference type="ChEBI" id="CHEBI:15377"/>
        <dbReference type="ChEBI" id="CHEBI:15378"/>
        <dbReference type="ChEBI" id="CHEBI:29108"/>
        <dbReference type="ChEBI" id="CHEBI:30616"/>
        <dbReference type="ChEBI" id="CHEBI:43474"/>
        <dbReference type="ChEBI" id="CHEBI:456216"/>
        <dbReference type="EC" id="7.2.2.10"/>
    </reaction>
</comment>
<feature type="compositionally biased region" description="Low complexity" evidence="19">
    <location>
        <begin position="1189"/>
        <end position="1198"/>
    </location>
</feature>
<keyword evidence="22" id="KW-1185">Reference proteome</keyword>
<dbReference type="NCBIfam" id="TIGR01494">
    <property type="entry name" value="ATPase_P-type"/>
    <property type="match status" value="2"/>
</dbReference>
<keyword evidence="14 18" id="KW-0472">Membrane</keyword>
<dbReference type="Gene3D" id="1.20.1110.10">
    <property type="entry name" value="Calcium-transporting ATPase, transmembrane domain"/>
    <property type="match status" value="1"/>
</dbReference>
<evidence type="ECO:0000256" key="12">
    <source>
        <dbReference type="ARBA" id="ARBA00022989"/>
    </source>
</evidence>
<dbReference type="SUPFAM" id="SSF81653">
    <property type="entry name" value="Calcium ATPase, transduction domain A"/>
    <property type="match status" value="1"/>
</dbReference>
<accession>A0AAD6H8S1</accession>
<keyword evidence="5 18" id="KW-0812">Transmembrane</keyword>
<feature type="transmembrane region" description="Helical" evidence="18">
    <location>
        <begin position="1095"/>
        <end position="1112"/>
    </location>
</feature>
<evidence type="ECO:0000256" key="18">
    <source>
        <dbReference type="RuleBase" id="RU361146"/>
    </source>
</evidence>
<feature type="transmembrane region" description="Helical" evidence="18">
    <location>
        <begin position="448"/>
        <end position="475"/>
    </location>
</feature>
<reference evidence="21" key="2">
    <citation type="submission" date="2023-01" db="EMBL/GenBank/DDBJ databases">
        <authorList>
            <person name="Petersen C."/>
        </authorList>
    </citation>
    <scope>NUCLEOTIDE SEQUENCE</scope>
    <source>
        <strain evidence="21">IBT 12815</strain>
    </source>
</reference>
<dbReference type="FunFam" id="3.40.50.1000:FF:000018">
    <property type="entry name" value="Calcium-transporting ATPase"/>
    <property type="match status" value="1"/>
</dbReference>
<dbReference type="InterPro" id="IPR018303">
    <property type="entry name" value="ATPase_P-typ_P_site"/>
</dbReference>
<dbReference type="FunFam" id="3.40.50.1000:FF:000001">
    <property type="entry name" value="Phospholipid-transporting ATPase IC"/>
    <property type="match status" value="1"/>
</dbReference>
<evidence type="ECO:0000313" key="21">
    <source>
        <dbReference type="EMBL" id="KAJ5616184.1"/>
    </source>
</evidence>
<feature type="compositionally biased region" description="Basic and acidic residues" evidence="19">
    <location>
        <begin position="47"/>
        <end position="56"/>
    </location>
</feature>
<dbReference type="Gene3D" id="2.70.150.10">
    <property type="entry name" value="Calcium-transporting ATPase, cytoplasmic transduction domain A"/>
    <property type="match status" value="1"/>
</dbReference>
<keyword evidence="2 18" id="KW-0813">Transport</keyword>
<dbReference type="GO" id="GO:0005886">
    <property type="term" value="C:plasma membrane"/>
    <property type="evidence" value="ECO:0007669"/>
    <property type="project" value="TreeGrafter"/>
</dbReference>
<evidence type="ECO:0000256" key="8">
    <source>
        <dbReference type="ARBA" id="ARBA00022837"/>
    </source>
</evidence>
<dbReference type="AlphaFoldDB" id="A0AAD6H8S1"/>
<dbReference type="SUPFAM" id="SSF56784">
    <property type="entry name" value="HAD-like"/>
    <property type="match status" value="1"/>
</dbReference>
<keyword evidence="4 18" id="KW-0109">Calcium transport</keyword>
<feature type="region of interest" description="Disordered" evidence="19">
    <location>
        <begin position="1147"/>
        <end position="1198"/>
    </location>
</feature>
<keyword evidence="13 18" id="KW-0406">Ion transport</keyword>
<dbReference type="PRINTS" id="PR00119">
    <property type="entry name" value="CATATPASE"/>
</dbReference>
<dbReference type="FunFam" id="2.70.150.10:FF:000028">
    <property type="entry name" value="Calcium-transporting ATPase"/>
    <property type="match status" value="1"/>
</dbReference>
<feature type="transmembrane region" description="Helical" evidence="18">
    <location>
        <begin position="913"/>
        <end position="935"/>
    </location>
</feature>
<dbReference type="InterPro" id="IPR044492">
    <property type="entry name" value="P_typ_ATPase_HD_dom"/>
</dbReference>
<evidence type="ECO:0000256" key="13">
    <source>
        <dbReference type="ARBA" id="ARBA00023065"/>
    </source>
</evidence>
<keyword evidence="7 18" id="KW-0547">Nucleotide-binding</keyword>
<dbReference type="SUPFAM" id="SSF81665">
    <property type="entry name" value="Calcium ATPase, transmembrane domain M"/>
    <property type="match status" value="1"/>
</dbReference>
<dbReference type="InterPro" id="IPR006068">
    <property type="entry name" value="ATPase_P-typ_cation-transptr_C"/>
</dbReference>
<evidence type="ECO:0000259" key="20">
    <source>
        <dbReference type="SMART" id="SM00831"/>
    </source>
</evidence>
<evidence type="ECO:0000256" key="3">
    <source>
        <dbReference type="ARBA" id="ARBA00022554"/>
    </source>
</evidence>
<dbReference type="SFLD" id="SFLDS00003">
    <property type="entry name" value="Haloacid_Dehalogenase"/>
    <property type="match status" value="1"/>
</dbReference>
<dbReference type="SFLD" id="SFLDG00002">
    <property type="entry name" value="C1.7:_P-type_atpase_like"/>
    <property type="match status" value="1"/>
</dbReference>
<keyword evidence="10" id="KW-0460">Magnesium</keyword>
<dbReference type="Pfam" id="PF13246">
    <property type="entry name" value="Cation_ATPase"/>
    <property type="match status" value="1"/>
</dbReference>
<dbReference type="GeneID" id="81582598"/>
<dbReference type="InterPro" id="IPR001757">
    <property type="entry name" value="P_typ_ATPase"/>
</dbReference>
<dbReference type="InterPro" id="IPR023298">
    <property type="entry name" value="ATPase_P-typ_TM_dom_sf"/>
</dbReference>
<dbReference type="SMART" id="SM00831">
    <property type="entry name" value="Cation_ATPase_N"/>
    <property type="match status" value="1"/>
</dbReference>
<evidence type="ECO:0000256" key="6">
    <source>
        <dbReference type="ARBA" id="ARBA00022723"/>
    </source>
</evidence>
<dbReference type="Pfam" id="PF00690">
    <property type="entry name" value="Cation_ATPase_N"/>
    <property type="match status" value="1"/>
</dbReference>
<dbReference type="FunFam" id="3.40.1110.10:FF:000031">
    <property type="entry name" value="Calcium-transporting ATPase"/>
    <property type="match status" value="1"/>
</dbReference>
<dbReference type="InterPro" id="IPR004014">
    <property type="entry name" value="ATPase_P-typ_cation-transptr_N"/>
</dbReference>
<dbReference type="RefSeq" id="XP_056757351.1">
    <property type="nucleotide sequence ID" value="XM_056892356.1"/>
</dbReference>
<evidence type="ECO:0000256" key="7">
    <source>
        <dbReference type="ARBA" id="ARBA00022741"/>
    </source>
</evidence>
<dbReference type="GO" id="GO:0005524">
    <property type="term" value="F:ATP binding"/>
    <property type="evidence" value="ECO:0007669"/>
    <property type="project" value="UniProtKB-KW"/>
</dbReference>
<evidence type="ECO:0000256" key="11">
    <source>
        <dbReference type="ARBA" id="ARBA00022967"/>
    </source>
</evidence>
<dbReference type="SFLD" id="SFLDF00027">
    <property type="entry name" value="p-type_atpase"/>
    <property type="match status" value="1"/>
</dbReference>
<organism evidence="21 22">
    <name type="scientific">Penicillium hordei</name>
    <dbReference type="NCBI Taxonomy" id="40994"/>
    <lineage>
        <taxon>Eukaryota</taxon>
        <taxon>Fungi</taxon>
        <taxon>Dikarya</taxon>
        <taxon>Ascomycota</taxon>
        <taxon>Pezizomycotina</taxon>
        <taxon>Eurotiomycetes</taxon>
        <taxon>Eurotiomycetidae</taxon>
        <taxon>Eurotiales</taxon>
        <taxon>Aspergillaceae</taxon>
        <taxon>Penicillium</taxon>
    </lineage>
</organism>
<dbReference type="EC" id="7.2.2.10" evidence="18"/>
<keyword evidence="8 18" id="KW-0106">Calcium</keyword>
<feature type="region of interest" description="Disordered" evidence="19">
    <location>
        <begin position="14"/>
        <end position="56"/>
    </location>
</feature>
<dbReference type="PANTHER" id="PTHR24093:SF423">
    <property type="entry name" value="CALCIUM-TRANSPORTING ATPASE"/>
    <property type="match status" value="1"/>
</dbReference>
<dbReference type="InterPro" id="IPR008250">
    <property type="entry name" value="ATPase_P-typ_transduc_dom_A_sf"/>
</dbReference>
<dbReference type="InterPro" id="IPR023299">
    <property type="entry name" value="ATPase_P-typ_cyto_dom_N"/>
</dbReference>
<feature type="transmembrane region" description="Helical" evidence="18">
    <location>
        <begin position="236"/>
        <end position="255"/>
    </location>
</feature>
<feature type="transmembrane region" description="Helical" evidence="18">
    <location>
        <begin position="956"/>
        <end position="982"/>
    </location>
</feature>
<dbReference type="GO" id="GO:0006874">
    <property type="term" value="P:intracellular calcium ion homeostasis"/>
    <property type="evidence" value="ECO:0007669"/>
    <property type="project" value="TreeGrafter"/>
</dbReference>
<reference evidence="21" key="1">
    <citation type="journal article" date="2023" name="IMA Fungus">
        <title>Comparative genomic study of the Penicillium genus elucidates a diverse pangenome and 15 lateral gene transfer events.</title>
        <authorList>
            <person name="Petersen C."/>
            <person name="Sorensen T."/>
            <person name="Nielsen M.R."/>
            <person name="Sondergaard T.E."/>
            <person name="Sorensen J.L."/>
            <person name="Fitzpatrick D.A."/>
            <person name="Frisvad J.C."/>
            <person name="Nielsen K.L."/>
        </authorList>
    </citation>
    <scope>NUCLEOTIDE SEQUENCE</scope>
    <source>
        <strain evidence="21">IBT 12815</strain>
    </source>
</reference>
<dbReference type="GO" id="GO:0046872">
    <property type="term" value="F:metal ion binding"/>
    <property type="evidence" value="ECO:0007669"/>
    <property type="project" value="UniProtKB-KW"/>
</dbReference>
<evidence type="ECO:0000256" key="16">
    <source>
        <dbReference type="ARBA" id="ARBA00048694"/>
    </source>
</evidence>